<evidence type="ECO:0000256" key="8">
    <source>
        <dbReference type="SAM" id="Coils"/>
    </source>
</evidence>
<evidence type="ECO:0000256" key="5">
    <source>
        <dbReference type="ARBA" id="ARBA00022692"/>
    </source>
</evidence>
<name>D5H720_SALRM</name>
<keyword evidence="6" id="KW-0472">Membrane</keyword>
<dbReference type="InterPro" id="IPR003423">
    <property type="entry name" value="OMP_efflux"/>
</dbReference>
<keyword evidence="3" id="KW-0813">Transport</keyword>
<evidence type="ECO:0000256" key="1">
    <source>
        <dbReference type="ARBA" id="ARBA00004442"/>
    </source>
</evidence>
<dbReference type="HOGENOM" id="CLU_012817_10_5_10"/>
<proteinExistence type="inferred from homology"/>
<evidence type="ECO:0000256" key="2">
    <source>
        <dbReference type="ARBA" id="ARBA00007613"/>
    </source>
</evidence>
<evidence type="ECO:0000256" key="3">
    <source>
        <dbReference type="ARBA" id="ARBA00022448"/>
    </source>
</evidence>
<dbReference type="EMBL" id="FP565814">
    <property type="protein sequence ID" value="CBH23825.1"/>
    <property type="molecule type" value="Genomic_DNA"/>
</dbReference>
<reference evidence="9 10" key="1">
    <citation type="journal article" date="2010" name="ISME J.">
        <title>Fine-scale evolution: genomic, phenotypic and ecological differentiation in two coexisting Salinibacter ruber strains.</title>
        <authorList>
            <person name="Pena A."/>
            <person name="Teeling H."/>
            <person name="Huerta-Cepas J."/>
            <person name="Santos F."/>
            <person name="Yarza P."/>
            <person name="Brito-Echeverria J."/>
            <person name="Lucio M."/>
            <person name="Schmitt-Kopplin P."/>
            <person name="Meseguer I."/>
            <person name="Schenowitz C."/>
            <person name="Dossat C."/>
            <person name="Barbe V."/>
            <person name="Dopazo J."/>
            <person name="Rossello-Mora R."/>
            <person name="Schuler M."/>
            <person name="Glockner F.O."/>
            <person name="Amann R."/>
            <person name="Gabaldon T."/>
            <person name="Anton J."/>
        </authorList>
    </citation>
    <scope>NUCLEOTIDE SEQUENCE [LARGE SCALE GENOMIC DNA]</scope>
    <source>
        <strain evidence="9 10">M8</strain>
    </source>
</reference>
<comment type="subcellular location">
    <subcellularLocation>
        <location evidence="1">Cell outer membrane</location>
    </subcellularLocation>
</comment>
<comment type="similarity">
    <text evidence="2">Belongs to the outer membrane factor (OMF) (TC 1.B.17) family.</text>
</comment>
<organism evidence="9 10">
    <name type="scientific">Salinibacter ruber (strain M8)</name>
    <dbReference type="NCBI Taxonomy" id="761659"/>
    <lineage>
        <taxon>Bacteria</taxon>
        <taxon>Pseudomonadati</taxon>
        <taxon>Rhodothermota</taxon>
        <taxon>Rhodothermia</taxon>
        <taxon>Rhodothermales</taxon>
        <taxon>Salinibacteraceae</taxon>
        <taxon>Salinibacter</taxon>
    </lineage>
</organism>
<keyword evidence="5" id="KW-0812">Transmembrane</keyword>
<dbReference type="InterPro" id="IPR051906">
    <property type="entry name" value="TolC-like"/>
</dbReference>
<dbReference type="GO" id="GO:0009279">
    <property type="term" value="C:cell outer membrane"/>
    <property type="evidence" value="ECO:0007669"/>
    <property type="project" value="UniProtKB-SubCell"/>
</dbReference>
<reference evidence="10" key="2">
    <citation type="submission" date="2010-04" db="EMBL/GenBank/DDBJ databases">
        <title>Genome sequence of Salinibacter ruber M8.</title>
        <authorList>
            <consortium name="Genoscope"/>
        </authorList>
    </citation>
    <scope>NUCLEOTIDE SEQUENCE [LARGE SCALE GENOMIC DNA]</scope>
    <source>
        <strain evidence="10">M8</strain>
    </source>
</reference>
<dbReference type="SUPFAM" id="SSF56954">
    <property type="entry name" value="Outer membrane efflux proteins (OEP)"/>
    <property type="match status" value="1"/>
</dbReference>
<dbReference type="PANTHER" id="PTHR30026">
    <property type="entry name" value="OUTER MEMBRANE PROTEIN TOLC"/>
    <property type="match status" value="1"/>
</dbReference>
<dbReference type="GO" id="GO:0015288">
    <property type="term" value="F:porin activity"/>
    <property type="evidence" value="ECO:0007669"/>
    <property type="project" value="TreeGrafter"/>
</dbReference>
<keyword evidence="4" id="KW-1134">Transmembrane beta strand</keyword>
<keyword evidence="7" id="KW-0998">Cell outer membrane</keyword>
<dbReference type="GO" id="GO:0015562">
    <property type="term" value="F:efflux transmembrane transporter activity"/>
    <property type="evidence" value="ECO:0007669"/>
    <property type="project" value="InterPro"/>
</dbReference>
<keyword evidence="8" id="KW-0175">Coiled coil</keyword>
<dbReference type="Proteomes" id="UP000000933">
    <property type="component" value="Chromosome"/>
</dbReference>
<evidence type="ECO:0000256" key="7">
    <source>
        <dbReference type="ARBA" id="ARBA00023237"/>
    </source>
</evidence>
<dbReference type="Pfam" id="PF02321">
    <property type="entry name" value="OEP"/>
    <property type="match status" value="2"/>
</dbReference>
<feature type="coiled-coil region" evidence="8">
    <location>
        <begin position="380"/>
        <end position="407"/>
    </location>
</feature>
<dbReference type="KEGG" id="srm:SRM_00904"/>
<protein>
    <submittedName>
        <fullName evidence="9">Outer membrane protein TolC</fullName>
    </submittedName>
</protein>
<accession>D5H720</accession>
<evidence type="ECO:0000313" key="9">
    <source>
        <dbReference type="EMBL" id="CBH23825.1"/>
    </source>
</evidence>
<dbReference type="Gene3D" id="1.20.1600.10">
    <property type="entry name" value="Outer membrane efflux proteins (OEP)"/>
    <property type="match status" value="1"/>
</dbReference>
<evidence type="ECO:0000256" key="4">
    <source>
        <dbReference type="ARBA" id="ARBA00022452"/>
    </source>
</evidence>
<dbReference type="GO" id="GO:1990281">
    <property type="term" value="C:efflux pump complex"/>
    <property type="evidence" value="ECO:0007669"/>
    <property type="project" value="TreeGrafter"/>
</dbReference>
<dbReference type="PANTHER" id="PTHR30026:SF20">
    <property type="entry name" value="OUTER MEMBRANE PROTEIN TOLC"/>
    <property type="match status" value="1"/>
</dbReference>
<evidence type="ECO:0000313" key="10">
    <source>
        <dbReference type="Proteomes" id="UP000000933"/>
    </source>
</evidence>
<evidence type="ECO:0000256" key="6">
    <source>
        <dbReference type="ARBA" id="ARBA00023136"/>
    </source>
</evidence>
<dbReference type="AlphaFoldDB" id="D5H720"/>
<sequence>MIRLPTCGSRITNHFSRVLYMIPILRLVPVLLVGAMLAPSLVQAQQPAPRDTLRLDAAVQRALDDNRQARIARRETDIAENNVSLGNAGFLPTLSGQANYSQTRSNSEQVFLSGETQSTDGATSTQSGAGADLRWTVFDGLRPFATYDRLGAQRDRQAAATEEQVETLVADVIEGYYDVARQQQQLEVLRETVAISRERLRIVELRRDLGSASDLEVRQARVDLNADSTEALRQAVALTNAKNQLNQLLARPENASTRYAVAPAIEVDTSLQYTSTQQTALQESPALAQAREALQAVRAEQRELRADFFPTVDLTAGLSYSQLNAESGFVQENTSTEFTYGVSLTLDLFNGLNRWRRTQNAEVRATNARLAVEDVRSRLVTELTNAYERYQNRLRLVDLERQNLEAVRANVDVALEQFEQGTITSVELREVQEQFIQAESRLLTVRFEAKQAEVELLRLSGQLLDRY</sequence>
<gene>
    <name evidence="9" type="ordered locus">SRM_00904</name>
</gene>